<organism evidence="3">
    <name type="scientific">Serratia fonticola</name>
    <dbReference type="NCBI Taxonomy" id="47917"/>
    <lineage>
        <taxon>Bacteria</taxon>
        <taxon>Pseudomonadati</taxon>
        <taxon>Pseudomonadota</taxon>
        <taxon>Gammaproteobacteria</taxon>
        <taxon>Enterobacterales</taxon>
        <taxon>Yersiniaceae</taxon>
        <taxon>Serratia</taxon>
    </lineage>
</organism>
<reference evidence="3" key="2">
    <citation type="submission" date="2019-08" db="EMBL/GenBank/DDBJ databases">
        <title>Investigation of anaerobic lignin degradation for improved lignocellulosic biofuels.</title>
        <authorList>
            <person name="Deangelis K.PhD."/>
        </authorList>
    </citation>
    <scope>NUCLEOTIDE SEQUENCE [LARGE SCALE GENOMIC DNA]</scope>
    <source>
        <strain evidence="3">128R</strain>
    </source>
</reference>
<keyword evidence="1" id="KW-0732">Signal</keyword>
<feature type="domain" description="Fimbrial-type adhesion" evidence="2">
    <location>
        <begin position="29"/>
        <end position="177"/>
    </location>
</feature>
<accession>A0A542D7L0</accession>
<proteinExistence type="predicted"/>
<dbReference type="Gene3D" id="2.60.40.1090">
    <property type="entry name" value="Fimbrial-type adhesion domain"/>
    <property type="match status" value="1"/>
</dbReference>
<dbReference type="OrthoDB" id="6462343at2"/>
<dbReference type="EMBL" id="VISQ01000001">
    <property type="protein sequence ID" value="TVZ68562.1"/>
    <property type="molecule type" value="Genomic_DNA"/>
</dbReference>
<feature type="chain" id="PRO_5021862629" evidence="1">
    <location>
        <begin position="24"/>
        <end position="177"/>
    </location>
</feature>
<comment type="caution">
    <text evidence="3">The sequence shown here is derived from an EMBL/GenBank/DDBJ whole genome shotgun (WGS) entry which is preliminary data.</text>
</comment>
<dbReference type="PANTHER" id="PTHR33420:SF26">
    <property type="entry name" value="FIMBRIAL SUBUNIT"/>
    <property type="match status" value="1"/>
</dbReference>
<feature type="signal peptide" evidence="1">
    <location>
        <begin position="1"/>
        <end position="23"/>
    </location>
</feature>
<reference evidence="3" key="1">
    <citation type="submission" date="2019-06" db="EMBL/GenBank/DDBJ databases">
        <authorList>
            <person name="Deangelis K."/>
            <person name="Huntemann M."/>
            <person name="Clum A."/>
            <person name="Pillay M."/>
            <person name="Palaniappan K."/>
            <person name="Varghese N."/>
            <person name="Mikhailova N."/>
            <person name="Stamatis D."/>
            <person name="Reddy T."/>
            <person name="Daum C."/>
            <person name="Shapiro N."/>
            <person name="Ivanova N."/>
            <person name="Kyrpides N."/>
            <person name="Woyke T."/>
        </authorList>
    </citation>
    <scope>NUCLEOTIDE SEQUENCE [LARGE SCALE GENOMIC DNA]</scope>
    <source>
        <strain evidence="3">128R</strain>
    </source>
</reference>
<sequence length="177" mass="19209">MRQKLGYLSAIIALLALSLGTQAADNMRLYGTLVAQPCVIPPGEETVLLDFGTVIDKYLYHYQKTSSKPFKLHLSKCDLTLDKTVQVMFTGVENPALPGLLALDISSQASGIGIGIESENGNPLPLNQLGTHRYPLAAGDNYLRMQAYVQAEPDAITNKTINRGPFSASMTFALTYD</sequence>
<dbReference type="InterPro" id="IPR050263">
    <property type="entry name" value="Bact_Fimbrial_Adh_Pro"/>
</dbReference>
<dbReference type="PANTHER" id="PTHR33420">
    <property type="entry name" value="FIMBRIAL SUBUNIT ELFA-RELATED"/>
    <property type="match status" value="1"/>
</dbReference>
<dbReference type="SUPFAM" id="SSF49401">
    <property type="entry name" value="Bacterial adhesins"/>
    <property type="match status" value="1"/>
</dbReference>
<dbReference type="Pfam" id="PF00419">
    <property type="entry name" value="Fimbrial"/>
    <property type="match status" value="1"/>
</dbReference>
<dbReference type="InterPro" id="IPR036937">
    <property type="entry name" value="Adhesion_dom_fimbrial_sf"/>
</dbReference>
<evidence type="ECO:0000313" key="3">
    <source>
        <dbReference type="EMBL" id="TVZ68562.1"/>
    </source>
</evidence>
<protein>
    <submittedName>
        <fullName evidence="3">Type 1 fimbria pilin</fullName>
    </submittedName>
</protein>
<evidence type="ECO:0000256" key="1">
    <source>
        <dbReference type="SAM" id="SignalP"/>
    </source>
</evidence>
<dbReference type="GO" id="GO:0009289">
    <property type="term" value="C:pilus"/>
    <property type="evidence" value="ECO:0007669"/>
    <property type="project" value="InterPro"/>
</dbReference>
<gene>
    <name evidence="3" type="ORF">FHU10_1014</name>
</gene>
<dbReference type="InterPro" id="IPR008966">
    <property type="entry name" value="Adhesion_dom_sf"/>
</dbReference>
<dbReference type="AlphaFoldDB" id="A0A542D7L0"/>
<dbReference type="GO" id="GO:0043709">
    <property type="term" value="P:cell adhesion involved in single-species biofilm formation"/>
    <property type="evidence" value="ECO:0007669"/>
    <property type="project" value="TreeGrafter"/>
</dbReference>
<name>A0A542D7L0_SERFO</name>
<evidence type="ECO:0000259" key="2">
    <source>
        <dbReference type="Pfam" id="PF00419"/>
    </source>
</evidence>
<dbReference type="InterPro" id="IPR000259">
    <property type="entry name" value="Adhesion_dom_fimbrial"/>
</dbReference>